<accession>A0A517DSK8</accession>
<dbReference type="RefSeq" id="WP_144349965.1">
    <property type="nucleotide sequence ID" value="NZ_CP036259.1"/>
</dbReference>
<comment type="similarity">
    <text evidence="2">Belongs to the LarC family.</text>
</comment>
<dbReference type="PANTHER" id="PTHR36566:SF1">
    <property type="entry name" value="PYRIDINIUM-3,5-BISTHIOCARBOXYLIC ACID MONONUCLEOTIDE NICKEL INSERTION PROTEIN"/>
    <property type="match status" value="1"/>
</dbReference>
<protein>
    <recommendedName>
        <fullName evidence="2">Pyridinium-3,5-bisthiocarboxylic acid mononucleotide nickel insertion protein</fullName>
        <shortName evidence="2">P2TMN nickel insertion protein</shortName>
        <ecNumber evidence="2">4.99.1.12</ecNumber>
    </recommendedName>
    <alternativeName>
        <fullName evidence="2">Nickel-pincer cofactor biosynthesis protein LarC</fullName>
    </alternativeName>
</protein>
<name>A0A517DSK8_9FIRM</name>
<reference evidence="3 4" key="1">
    <citation type="submission" date="2019-02" db="EMBL/GenBank/DDBJ databases">
        <title>Closed genome of Sporomusa termitida DSM 4440.</title>
        <authorList>
            <person name="Poehlein A."/>
            <person name="Daniel R."/>
        </authorList>
    </citation>
    <scope>NUCLEOTIDE SEQUENCE [LARGE SCALE GENOMIC DNA]</scope>
    <source>
        <strain evidence="3 4">DSM 4440</strain>
    </source>
</reference>
<dbReference type="PANTHER" id="PTHR36566">
    <property type="entry name" value="NICKEL INSERTION PROTEIN-RELATED"/>
    <property type="match status" value="1"/>
</dbReference>
<dbReference type="NCBIfam" id="TIGR00299">
    <property type="entry name" value="nickel pincer cofactor biosynthesis protein LarC"/>
    <property type="match status" value="1"/>
</dbReference>
<keyword evidence="4" id="KW-1185">Reference proteome</keyword>
<dbReference type="Gene3D" id="3.30.70.1380">
    <property type="entry name" value="Transcriptional regulatory protein pf0864 domain like"/>
    <property type="match status" value="1"/>
</dbReference>
<dbReference type="OrthoDB" id="9765625at2"/>
<dbReference type="GO" id="GO:0016151">
    <property type="term" value="F:nickel cation binding"/>
    <property type="evidence" value="ECO:0007669"/>
    <property type="project" value="UniProtKB-UniRule"/>
</dbReference>
<dbReference type="Gene3D" id="3.10.20.300">
    <property type="entry name" value="mk0293 like domain"/>
    <property type="match status" value="1"/>
</dbReference>
<dbReference type="InterPro" id="IPR002822">
    <property type="entry name" value="Ni_insertion"/>
</dbReference>
<dbReference type="AlphaFoldDB" id="A0A517DSK8"/>
<sequence>MSANYKTMYLDCFAGISGNMLLGALLDIGVPEELLRAELAKLPITGYELSITRVDKGGISAVYLDVKAADAGHHHRNLAAIAGIIEESALATAVKVKSNQIFTRLAEAEAKVHSVPVNEIHFHEVGAVDSIVDIVGIAWALDYLGVEQIYASRLHVGSGFVKCAHGLLPVPAPATAELLRGIPFYQGDIAKELVTPTGAAVVATLSSGYGPMPDSFISSQVGYGAGTWELDIPNVLRVYLGEMPADAVPGRFEGQEDKAYLVVEANIDDQNPELYSYIMDKLFAGGALDVWLAPIIMKKGRPATKLSVLLPEECQSGIAEIILEETTSIGMRFYPVTRAIANREFIMVGLPWGDIKVKISSFRGKICNVAPEYEDCRRMAEEMGMPLKVIQHLALKEAMSFC</sequence>
<dbReference type="HAMAP" id="MF_01074">
    <property type="entry name" value="LarC"/>
    <property type="match status" value="1"/>
</dbReference>
<evidence type="ECO:0000256" key="2">
    <source>
        <dbReference type="HAMAP-Rule" id="MF_01074"/>
    </source>
</evidence>
<dbReference type="GO" id="GO:0016829">
    <property type="term" value="F:lyase activity"/>
    <property type="evidence" value="ECO:0007669"/>
    <property type="project" value="UniProtKB-UniRule"/>
</dbReference>
<dbReference type="GO" id="GO:0051604">
    <property type="term" value="P:protein maturation"/>
    <property type="evidence" value="ECO:0007669"/>
    <property type="project" value="UniProtKB-UniRule"/>
</dbReference>
<keyword evidence="2" id="KW-0456">Lyase</keyword>
<gene>
    <name evidence="3" type="primary">larC_1</name>
    <name evidence="2" type="synonym">larC</name>
    <name evidence="3" type="ORF">SPTER_16680</name>
</gene>
<dbReference type="Proteomes" id="UP000320776">
    <property type="component" value="Chromosome"/>
</dbReference>
<dbReference type="EC" id="4.99.1.12" evidence="2"/>
<dbReference type="KEGG" id="sted:SPTER_16680"/>
<comment type="catalytic activity">
    <reaction evidence="2">
        <text>Ni(II)-pyridinium-3,5-bisthiocarboxylate mononucleotide = pyridinium-3,5-bisthiocarboxylate mononucleotide + Ni(2+)</text>
        <dbReference type="Rhea" id="RHEA:54784"/>
        <dbReference type="ChEBI" id="CHEBI:49786"/>
        <dbReference type="ChEBI" id="CHEBI:137372"/>
        <dbReference type="ChEBI" id="CHEBI:137373"/>
        <dbReference type="EC" id="4.99.1.12"/>
    </reaction>
</comment>
<organism evidence="3 4">
    <name type="scientific">Sporomusa termitida</name>
    <dbReference type="NCBI Taxonomy" id="2377"/>
    <lineage>
        <taxon>Bacteria</taxon>
        <taxon>Bacillati</taxon>
        <taxon>Bacillota</taxon>
        <taxon>Negativicutes</taxon>
        <taxon>Selenomonadales</taxon>
        <taxon>Sporomusaceae</taxon>
        <taxon>Sporomusa</taxon>
    </lineage>
</organism>
<evidence type="ECO:0000256" key="1">
    <source>
        <dbReference type="ARBA" id="ARBA00022596"/>
    </source>
</evidence>
<dbReference type="Pfam" id="PF01969">
    <property type="entry name" value="Ni_insertion"/>
    <property type="match status" value="1"/>
</dbReference>
<proteinExistence type="inferred from homology"/>
<evidence type="ECO:0000313" key="4">
    <source>
        <dbReference type="Proteomes" id="UP000320776"/>
    </source>
</evidence>
<dbReference type="EMBL" id="CP036259">
    <property type="protein sequence ID" value="QDR80345.1"/>
    <property type="molecule type" value="Genomic_DNA"/>
</dbReference>
<keyword evidence="1 2" id="KW-0533">Nickel</keyword>
<comment type="function">
    <text evidence="2">Involved in the biosynthesis of a nickel-pincer cofactor ((SCS)Ni(II) pincer complex). Binds Ni(2+), and functions in nickel delivery to pyridinium-3,5-bisthiocarboxylic acid mononucleotide (P2TMN), to form the mature cofactor. Is thus probably required for the activation of nickel-pincer cofactor-dependent enzymes.</text>
</comment>
<evidence type="ECO:0000313" key="3">
    <source>
        <dbReference type="EMBL" id="QDR80345.1"/>
    </source>
</evidence>